<dbReference type="GO" id="GO:0030313">
    <property type="term" value="C:cell envelope"/>
    <property type="evidence" value="ECO:0007669"/>
    <property type="project" value="UniProtKB-SubCell"/>
</dbReference>
<feature type="transmembrane region" description="Helical" evidence="4">
    <location>
        <begin position="27"/>
        <end position="50"/>
    </location>
</feature>
<comment type="subcellular location">
    <subcellularLocation>
        <location evidence="1">Cell envelope</location>
    </subcellularLocation>
</comment>
<evidence type="ECO:0000313" key="5">
    <source>
        <dbReference type="EMBL" id="RNA61332.1"/>
    </source>
</evidence>
<comment type="caution">
    <text evidence="5">The sequence shown here is derived from an EMBL/GenBank/DDBJ whole genome shotgun (WGS) entry which is preliminary data.</text>
</comment>
<evidence type="ECO:0000313" key="6">
    <source>
        <dbReference type="Proteomes" id="UP000278775"/>
    </source>
</evidence>
<evidence type="ECO:0000256" key="2">
    <source>
        <dbReference type="ARBA" id="ARBA00023054"/>
    </source>
</evidence>
<evidence type="ECO:0000256" key="4">
    <source>
        <dbReference type="SAM" id="Phobius"/>
    </source>
</evidence>
<proteinExistence type="predicted"/>
<evidence type="ECO:0000256" key="1">
    <source>
        <dbReference type="ARBA" id="ARBA00004196"/>
    </source>
</evidence>
<gene>
    <name evidence="5" type="ORF">D1631_04985</name>
</gene>
<dbReference type="OrthoDB" id="1229255at2"/>
<keyword evidence="2 3" id="KW-0175">Coiled coil</keyword>
<keyword evidence="4" id="KW-0812">Transmembrane</keyword>
<evidence type="ECO:0000256" key="3">
    <source>
        <dbReference type="SAM" id="Coils"/>
    </source>
</evidence>
<keyword evidence="4" id="KW-1133">Transmembrane helix</keyword>
<dbReference type="PANTHER" id="PTHR32347">
    <property type="entry name" value="EFFLUX SYSTEM COMPONENT YKNX-RELATED"/>
    <property type="match status" value="1"/>
</dbReference>
<dbReference type="AlphaFoldDB" id="A0A3M7TCP3"/>
<reference evidence="5 6" key="1">
    <citation type="submission" date="2018-08" db="EMBL/GenBank/DDBJ databases">
        <title>Chryseobacterium nematophagum: a novel matrix digesting pathogen of nematodes.</title>
        <authorList>
            <person name="Page A."/>
            <person name="Roberts M."/>
            <person name="Felix M.-A."/>
            <person name="Weir W."/>
        </authorList>
    </citation>
    <scope>NUCLEOTIDE SEQUENCE [LARGE SCALE GENOMIC DNA]</scope>
    <source>
        <strain evidence="5 6">JUb129</strain>
    </source>
</reference>
<dbReference type="InterPro" id="IPR050465">
    <property type="entry name" value="UPF0194_transport"/>
</dbReference>
<protein>
    <submittedName>
        <fullName evidence="5">HlyD family efflux transporter periplasmic adaptor subunit</fullName>
    </submittedName>
</protein>
<organism evidence="5 6">
    <name type="scientific">Chryseobacterium nematophagum</name>
    <dbReference type="NCBI Taxonomy" id="2305228"/>
    <lineage>
        <taxon>Bacteria</taxon>
        <taxon>Pseudomonadati</taxon>
        <taxon>Bacteroidota</taxon>
        <taxon>Flavobacteriia</taxon>
        <taxon>Flavobacteriales</taxon>
        <taxon>Weeksellaceae</taxon>
        <taxon>Chryseobacterium group</taxon>
        <taxon>Chryseobacterium</taxon>
    </lineage>
</organism>
<feature type="coiled-coil region" evidence="3">
    <location>
        <begin position="136"/>
        <end position="187"/>
    </location>
</feature>
<dbReference type="RefSeq" id="WP_122635484.1">
    <property type="nucleotide sequence ID" value="NZ_QWIU01000002.1"/>
</dbReference>
<dbReference type="EMBL" id="QWIU01000002">
    <property type="protein sequence ID" value="RNA61332.1"/>
    <property type="molecule type" value="Genomic_DNA"/>
</dbReference>
<dbReference type="PANTHER" id="PTHR32347:SF23">
    <property type="entry name" value="BLL5650 PROTEIN"/>
    <property type="match status" value="1"/>
</dbReference>
<accession>A0A3M7TCP3</accession>
<sequence>MEIDFTKKNISDHYDEKPLKKRKWDRWLYIAILLILLFSLLKWLISPWIFNYADGFLLQNQFDVKFANDIRVLEYKVKQGQTVRKGDTICIYELYSDTDMGKTFIQDSIKSIMDGQGSIEKGIALDNEIKTKDLIIQELTQRLAFWKKERIRKEKLVYLNYITPNELANVDRSIDDVNFQLQSLKAEVSVLKGQYGGLTENDNKRILLSQERNNILKKQRVFVSPVNGKIDRLRILEGQVCYKGEIVASIVHSGYFVRAYIELSDLDDFSENDIVAIKLPYGFNNTLKGKVKKIYYVSELKDITLMNKYMNDNQYGVVVDISPEDERTWQKVKVSNIPVKIRKLKFD</sequence>
<name>A0A3M7TCP3_9FLAO</name>
<keyword evidence="4" id="KW-0472">Membrane</keyword>
<dbReference type="Proteomes" id="UP000278775">
    <property type="component" value="Unassembled WGS sequence"/>
</dbReference>